<dbReference type="GO" id="GO:0004022">
    <property type="term" value="F:alcohol dehydrogenase (NAD+) activity"/>
    <property type="evidence" value="ECO:0007669"/>
    <property type="project" value="UniProtKB-EC"/>
</dbReference>
<comment type="similarity">
    <text evidence="2">Belongs to the iron-containing alcohol dehydrogenase family.</text>
</comment>
<dbReference type="CDD" id="cd08194">
    <property type="entry name" value="Fe-ADH-like"/>
    <property type="match status" value="1"/>
</dbReference>
<evidence type="ECO:0000256" key="1">
    <source>
        <dbReference type="ARBA" id="ARBA00001962"/>
    </source>
</evidence>
<evidence type="ECO:0000256" key="6">
    <source>
        <dbReference type="ARBA" id="ARBA00074848"/>
    </source>
</evidence>
<evidence type="ECO:0000256" key="7">
    <source>
        <dbReference type="ARBA" id="ARBA00076680"/>
    </source>
</evidence>
<dbReference type="RefSeq" id="WP_028793729.1">
    <property type="nucleotide sequence ID" value="NZ_FNBW01000002.1"/>
</dbReference>
<evidence type="ECO:0000259" key="9">
    <source>
        <dbReference type="Pfam" id="PF25137"/>
    </source>
</evidence>
<proteinExistence type="inferred from homology"/>
<dbReference type="FunFam" id="3.40.50.1970:FF:000003">
    <property type="entry name" value="Alcohol dehydrogenase, iron-containing"/>
    <property type="match status" value="1"/>
</dbReference>
<dbReference type="Gene3D" id="1.20.1090.10">
    <property type="entry name" value="Dehydroquinate synthase-like - alpha domain"/>
    <property type="match status" value="1"/>
</dbReference>
<comment type="cofactor">
    <cofactor evidence="1">
        <name>Fe cation</name>
        <dbReference type="ChEBI" id="CHEBI:24875"/>
    </cofactor>
</comment>
<dbReference type="PANTHER" id="PTHR11496">
    <property type="entry name" value="ALCOHOL DEHYDROGENASE"/>
    <property type="match status" value="1"/>
</dbReference>
<comment type="catalytic activity">
    <reaction evidence="4">
        <text>a secondary alcohol + NAD(+) = a ketone + NADH + H(+)</text>
        <dbReference type="Rhea" id="RHEA:10740"/>
        <dbReference type="ChEBI" id="CHEBI:15378"/>
        <dbReference type="ChEBI" id="CHEBI:17087"/>
        <dbReference type="ChEBI" id="CHEBI:35681"/>
        <dbReference type="ChEBI" id="CHEBI:57540"/>
        <dbReference type="ChEBI" id="CHEBI:57945"/>
        <dbReference type="EC" id="1.1.1.1"/>
    </reaction>
</comment>
<dbReference type="Pfam" id="PF00465">
    <property type="entry name" value="Fe-ADH"/>
    <property type="match status" value="1"/>
</dbReference>
<dbReference type="SUPFAM" id="SSF56796">
    <property type="entry name" value="Dehydroquinate synthase-like"/>
    <property type="match status" value="1"/>
</dbReference>
<evidence type="ECO:0000256" key="3">
    <source>
        <dbReference type="ARBA" id="ARBA00023002"/>
    </source>
</evidence>
<evidence type="ECO:0000313" key="11">
    <source>
        <dbReference type="Proteomes" id="UP000198615"/>
    </source>
</evidence>
<feature type="domain" description="Alcohol dehydrogenase iron-type/glycerol dehydrogenase GldA" evidence="8">
    <location>
        <begin position="8"/>
        <end position="175"/>
    </location>
</feature>
<name>A0A8G2EVK3_9PROT</name>
<dbReference type="InterPro" id="IPR056798">
    <property type="entry name" value="ADH_Fe_C"/>
</dbReference>
<evidence type="ECO:0000256" key="2">
    <source>
        <dbReference type="ARBA" id="ARBA00007358"/>
    </source>
</evidence>
<feature type="domain" description="Fe-containing alcohol dehydrogenase-like C-terminal" evidence="9">
    <location>
        <begin position="187"/>
        <end position="384"/>
    </location>
</feature>
<dbReference type="Proteomes" id="UP000198615">
    <property type="component" value="Unassembled WGS sequence"/>
</dbReference>
<dbReference type="FunFam" id="1.20.1090.10:FF:000001">
    <property type="entry name" value="Aldehyde-alcohol dehydrogenase"/>
    <property type="match status" value="1"/>
</dbReference>
<dbReference type="PANTHER" id="PTHR11496:SF102">
    <property type="entry name" value="ALCOHOL DEHYDROGENASE 4"/>
    <property type="match status" value="1"/>
</dbReference>
<protein>
    <recommendedName>
        <fullName evidence="6">Alcohol dehydrogenase 2</fullName>
    </recommendedName>
    <alternativeName>
        <fullName evidence="7">Alcohol dehydrogenase II</fullName>
    </alternativeName>
</protein>
<sequence length="389" mass="41188">MSATIFGPRIMLIGGGSIGRVGEVLAKLQVSRPLIVTDPFMVSSGMIAQLTDPLSKAGIAYDVFSDTVPDPTTTVVSAGTERLRSGGFDGLIGFGGGSPMDTAKAMNILAAHGGQMRDYKVPNGVDTAAVPLLCIPTTAGTGSEVTRGTVITDVETDEKMLVMCLAGQADAAIVDFELTMKKPFRLTADTGIDSFTHALEAFVSQKRNPYSDSMAIAAMQRIGANLKTACFEPDNRAAREQMMLGATQAGLAFSNASVALVHGMSRPIGAHFHVPHGLSNAMLLPAVTKFSLEAALDRYAQAGRLIGAADAKDSDENAANKLLDWLYQTNEDLQVPTPPAYGIEEAKWTGLMETMASQCIASGSHANNPRIPEHGEIVELYKQVWAANR</sequence>
<dbReference type="InterPro" id="IPR039697">
    <property type="entry name" value="Alcohol_dehydrogenase_Fe"/>
</dbReference>
<accession>A0A8G2EVK3</accession>
<evidence type="ECO:0000259" key="8">
    <source>
        <dbReference type="Pfam" id="PF00465"/>
    </source>
</evidence>
<dbReference type="GO" id="GO:0046872">
    <property type="term" value="F:metal ion binding"/>
    <property type="evidence" value="ECO:0007669"/>
    <property type="project" value="InterPro"/>
</dbReference>
<reference evidence="10 11" key="1">
    <citation type="submission" date="2016-10" db="EMBL/GenBank/DDBJ databases">
        <authorList>
            <person name="Varghese N."/>
            <person name="Submissions S."/>
        </authorList>
    </citation>
    <scope>NUCLEOTIDE SEQUENCE [LARGE SCALE GENOMIC DNA]</scope>
    <source>
        <strain evidence="10 11">DSM 18839</strain>
    </source>
</reference>
<dbReference type="InterPro" id="IPR001670">
    <property type="entry name" value="ADH_Fe/GldA"/>
</dbReference>
<keyword evidence="3" id="KW-0560">Oxidoreductase</keyword>
<evidence type="ECO:0000256" key="5">
    <source>
        <dbReference type="ARBA" id="ARBA00049243"/>
    </source>
</evidence>
<dbReference type="EMBL" id="FNBW01000002">
    <property type="protein sequence ID" value="SDF31222.1"/>
    <property type="molecule type" value="Genomic_DNA"/>
</dbReference>
<dbReference type="Gene3D" id="3.40.50.1970">
    <property type="match status" value="1"/>
</dbReference>
<evidence type="ECO:0000313" key="10">
    <source>
        <dbReference type="EMBL" id="SDF31222.1"/>
    </source>
</evidence>
<keyword evidence="11" id="KW-1185">Reference proteome</keyword>
<comment type="catalytic activity">
    <reaction evidence="5">
        <text>a primary alcohol + NAD(+) = an aldehyde + NADH + H(+)</text>
        <dbReference type="Rhea" id="RHEA:10736"/>
        <dbReference type="ChEBI" id="CHEBI:15378"/>
        <dbReference type="ChEBI" id="CHEBI:15734"/>
        <dbReference type="ChEBI" id="CHEBI:17478"/>
        <dbReference type="ChEBI" id="CHEBI:57540"/>
        <dbReference type="ChEBI" id="CHEBI:57945"/>
        <dbReference type="EC" id="1.1.1.1"/>
    </reaction>
</comment>
<dbReference type="Pfam" id="PF25137">
    <property type="entry name" value="ADH_Fe_C"/>
    <property type="match status" value="1"/>
</dbReference>
<organism evidence="10 11">
    <name type="scientific">Thalassobaculum litoreum DSM 18839</name>
    <dbReference type="NCBI Taxonomy" id="1123362"/>
    <lineage>
        <taxon>Bacteria</taxon>
        <taxon>Pseudomonadati</taxon>
        <taxon>Pseudomonadota</taxon>
        <taxon>Alphaproteobacteria</taxon>
        <taxon>Rhodospirillales</taxon>
        <taxon>Thalassobaculaceae</taxon>
        <taxon>Thalassobaculum</taxon>
    </lineage>
</organism>
<dbReference type="AlphaFoldDB" id="A0A8G2EVK3"/>
<dbReference type="OrthoDB" id="9815791at2"/>
<evidence type="ECO:0000256" key="4">
    <source>
        <dbReference type="ARBA" id="ARBA00049164"/>
    </source>
</evidence>
<gene>
    <name evidence="10" type="ORF">SAMN05660686_01000</name>
</gene>
<comment type="caution">
    <text evidence="10">The sequence shown here is derived from an EMBL/GenBank/DDBJ whole genome shotgun (WGS) entry which is preliminary data.</text>
</comment>